<dbReference type="Proteomes" id="UP001628156">
    <property type="component" value="Unassembled WGS sequence"/>
</dbReference>
<keyword evidence="1" id="KW-0732">Signal</keyword>
<accession>A0ABQ0DAI3</accession>
<feature type="signal peptide" evidence="1">
    <location>
        <begin position="1"/>
        <end position="15"/>
    </location>
</feature>
<gene>
    <name evidence="2" type="ORF">ENUP19_0046G0005</name>
</gene>
<comment type="caution">
    <text evidence="2">The sequence shown here is derived from an EMBL/GenBank/DDBJ whole genome shotgun (WGS) entry which is preliminary data.</text>
</comment>
<organism evidence="2 3">
    <name type="scientific">Entamoeba nuttalli</name>
    <dbReference type="NCBI Taxonomy" id="412467"/>
    <lineage>
        <taxon>Eukaryota</taxon>
        <taxon>Amoebozoa</taxon>
        <taxon>Evosea</taxon>
        <taxon>Archamoebae</taxon>
        <taxon>Mastigamoebida</taxon>
        <taxon>Entamoebidae</taxon>
        <taxon>Entamoeba</taxon>
    </lineage>
</organism>
<evidence type="ECO:0000256" key="1">
    <source>
        <dbReference type="SAM" id="SignalP"/>
    </source>
</evidence>
<evidence type="ECO:0000313" key="2">
    <source>
        <dbReference type="EMBL" id="GAB1219864.1"/>
    </source>
</evidence>
<sequence length="50" mass="5731">MKLLLLNILLLCCLADKLNEFSADIDYYDLGIMSRGKNAGSWYHFLHSPI</sequence>
<proteinExistence type="predicted"/>
<protein>
    <submittedName>
        <fullName evidence="2">Uncharacterized protein</fullName>
    </submittedName>
</protein>
<feature type="chain" id="PRO_5047006128" evidence="1">
    <location>
        <begin position="16"/>
        <end position="50"/>
    </location>
</feature>
<evidence type="ECO:0000313" key="3">
    <source>
        <dbReference type="Proteomes" id="UP001628156"/>
    </source>
</evidence>
<name>A0ABQ0DAI3_9EUKA</name>
<keyword evidence="3" id="KW-1185">Reference proteome</keyword>
<dbReference type="EMBL" id="BAAFRS010000046">
    <property type="protein sequence ID" value="GAB1219864.1"/>
    <property type="molecule type" value="Genomic_DNA"/>
</dbReference>
<reference evidence="2 3" key="1">
    <citation type="journal article" date="2019" name="PLoS Negl. Trop. Dis.">
        <title>Whole genome sequencing of Entamoeba nuttalli reveals mammalian host-related molecular signatures and a novel octapeptide-repeat surface protein.</title>
        <authorList>
            <person name="Tanaka M."/>
            <person name="Makiuchi T."/>
            <person name="Komiyama T."/>
            <person name="Shiina T."/>
            <person name="Osaki K."/>
            <person name="Tachibana H."/>
        </authorList>
    </citation>
    <scope>NUCLEOTIDE SEQUENCE [LARGE SCALE GENOMIC DNA]</scope>
    <source>
        <strain evidence="2 3">P19-061405</strain>
    </source>
</reference>